<reference evidence="1" key="1">
    <citation type="submission" date="2023-04" db="EMBL/GenBank/DDBJ databases">
        <authorList>
            <person name="Vijverberg K."/>
            <person name="Xiong W."/>
            <person name="Schranz E."/>
        </authorList>
    </citation>
    <scope>NUCLEOTIDE SEQUENCE</scope>
</reference>
<dbReference type="EMBL" id="OX465086">
    <property type="protein sequence ID" value="CAI9263922.1"/>
    <property type="molecule type" value="Genomic_DNA"/>
</dbReference>
<gene>
    <name evidence="1" type="ORF">LSALG_LOCUS4591</name>
</gene>
<protein>
    <submittedName>
        <fullName evidence="1">Uncharacterized protein</fullName>
    </submittedName>
</protein>
<evidence type="ECO:0000313" key="1">
    <source>
        <dbReference type="EMBL" id="CAI9263922.1"/>
    </source>
</evidence>
<proteinExistence type="predicted"/>
<organism evidence="1 2">
    <name type="scientific">Lactuca saligna</name>
    <name type="common">Willowleaf lettuce</name>
    <dbReference type="NCBI Taxonomy" id="75948"/>
    <lineage>
        <taxon>Eukaryota</taxon>
        <taxon>Viridiplantae</taxon>
        <taxon>Streptophyta</taxon>
        <taxon>Embryophyta</taxon>
        <taxon>Tracheophyta</taxon>
        <taxon>Spermatophyta</taxon>
        <taxon>Magnoliopsida</taxon>
        <taxon>eudicotyledons</taxon>
        <taxon>Gunneridae</taxon>
        <taxon>Pentapetalae</taxon>
        <taxon>asterids</taxon>
        <taxon>campanulids</taxon>
        <taxon>Asterales</taxon>
        <taxon>Asteraceae</taxon>
        <taxon>Cichorioideae</taxon>
        <taxon>Cichorieae</taxon>
        <taxon>Lactucinae</taxon>
        <taxon>Lactuca</taxon>
    </lineage>
</organism>
<keyword evidence="2" id="KW-1185">Reference proteome</keyword>
<dbReference type="Proteomes" id="UP001177003">
    <property type="component" value="Chromosome 0"/>
</dbReference>
<dbReference type="AlphaFoldDB" id="A0AA35VMP7"/>
<sequence length="149" mass="16787">MPKEDFGHTYFKSLHFGPYNTCGLRLLPPPFFSSNHLLHHHTYGLNPLSTGSLPRNPSVPIRICYVANSEDGGSLEQGVDSVTGFLFQKISGFFKELPPMLLRLSVATSEAAQHRHCWSPKSVIAAFHEVFDGMRNQEQLCVFMIIRQI</sequence>
<accession>A0AA35VMP7</accession>
<name>A0AA35VMP7_LACSI</name>
<evidence type="ECO:0000313" key="2">
    <source>
        <dbReference type="Proteomes" id="UP001177003"/>
    </source>
</evidence>